<comment type="caution">
    <text evidence="2">The sequence shown here is derived from an EMBL/GenBank/DDBJ whole genome shotgun (WGS) entry which is preliminary data.</text>
</comment>
<proteinExistence type="predicted"/>
<feature type="compositionally biased region" description="Basic and acidic residues" evidence="1">
    <location>
        <begin position="42"/>
        <end position="62"/>
    </location>
</feature>
<feature type="non-terminal residue" evidence="2">
    <location>
        <position position="226"/>
    </location>
</feature>
<dbReference type="AlphaFoldDB" id="A0A7J5XH77"/>
<gene>
    <name evidence="2" type="ORF">F7725_028751</name>
</gene>
<dbReference type="OrthoDB" id="8983744at2759"/>
<evidence type="ECO:0000313" key="3">
    <source>
        <dbReference type="Proteomes" id="UP000518266"/>
    </source>
</evidence>
<dbReference type="Proteomes" id="UP000518266">
    <property type="component" value="Unassembled WGS sequence"/>
</dbReference>
<accession>A0A7J5XH77</accession>
<organism evidence="2 3">
    <name type="scientific">Dissostichus mawsoni</name>
    <name type="common">Antarctic cod</name>
    <dbReference type="NCBI Taxonomy" id="36200"/>
    <lineage>
        <taxon>Eukaryota</taxon>
        <taxon>Metazoa</taxon>
        <taxon>Chordata</taxon>
        <taxon>Craniata</taxon>
        <taxon>Vertebrata</taxon>
        <taxon>Euteleostomi</taxon>
        <taxon>Actinopterygii</taxon>
        <taxon>Neopterygii</taxon>
        <taxon>Teleostei</taxon>
        <taxon>Neoteleostei</taxon>
        <taxon>Acanthomorphata</taxon>
        <taxon>Eupercaria</taxon>
        <taxon>Perciformes</taxon>
        <taxon>Notothenioidei</taxon>
        <taxon>Nototheniidae</taxon>
        <taxon>Dissostichus</taxon>
    </lineage>
</organism>
<sequence>MPATVTGEFGCRSTTGDSHGDDRSRGRSPQGRPQDGFGAREWSPRERGTRDTSADFSLRRPGSDVPQGSHSAGERQPRRGVRFFLPLGGHHLHPRTDGCRETSSDWRRDPDAGYLEPEVRDNVGLVVARTVAPVKNGCTVARLLNPTEKELKLHPGSHLGVFHHVKDCDLLTPSEVFPSQQGATPLPDVAGFPLDFYVELFGCLRQGSLLRLFSCCLSSRGPGTLA</sequence>
<keyword evidence="3" id="KW-1185">Reference proteome</keyword>
<protein>
    <submittedName>
        <fullName evidence="2">Uncharacterized protein</fullName>
    </submittedName>
</protein>
<evidence type="ECO:0000256" key="1">
    <source>
        <dbReference type="SAM" id="MobiDB-lite"/>
    </source>
</evidence>
<name>A0A7J5XH77_DISMA</name>
<dbReference type="EMBL" id="JAAKFY010000024">
    <property type="protein sequence ID" value="KAF3836193.1"/>
    <property type="molecule type" value="Genomic_DNA"/>
</dbReference>
<evidence type="ECO:0000313" key="2">
    <source>
        <dbReference type="EMBL" id="KAF3836193.1"/>
    </source>
</evidence>
<feature type="region of interest" description="Disordered" evidence="1">
    <location>
        <begin position="1"/>
        <end position="78"/>
    </location>
</feature>
<reference evidence="2 3" key="1">
    <citation type="submission" date="2020-03" db="EMBL/GenBank/DDBJ databases">
        <title>Dissostichus mawsoni Genome sequencing and assembly.</title>
        <authorList>
            <person name="Park H."/>
        </authorList>
    </citation>
    <scope>NUCLEOTIDE SEQUENCE [LARGE SCALE GENOMIC DNA]</scope>
    <source>
        <strain evidence="2">DM0001</strain>
        <tissue evidence="2">Muscle</tissue>
    </source>
</reference>